<accession>A0A1L7WQ80</accession>
<feature type="region of interest" description="Disordered" evidence="1">
    <location>
        <begin position="1"/>
        <end position="32"/>
    </location>
</feature>
<proteinExistence type="predicted"/>
<gene>
    <name evidence="2" type="ORF">PAC_04817</name>
</gene>
<evidence type="ECO:0000313" key="3">
    <source>
        <dbReference type="Proteomes" id="UP000184330"/>
    </source>
</evidence>
<sequence>MFTNLSLRTRAPRASRTAAGTFNSTGGQGRAPRFVFNSPVPSAPVEMRAPIAKRTYQEYARGTGGDTELVRRHPTFPQENHAAMLSNWADEQDEVFSMKVTRQGDGYHGVVEIIGMTIMHRYPCSSKALARAKVANMAAWFVFFGSQLVEKEMLSLECLSTDEVSIAGVPTTLDAKTLNTMTHRRDLFAELQPRPQVIPKPKFKPVESCREARFRRQETKSRALAAAVAKTGTSYVSEPAVNRSVFAFELPDHLPSMQPPVSAFTFELPYHFRKPWKYSEGMEVGGTS</sequence>
<dbReference type="EMBL" id="FJOG01000005">
    <property type="protein sequence ID" value="CZR54932.1"/>
    <property type="molecule type" value="Genomic_DNA"/>
</dbReference>
<dbReference type="AlphaFoldDB" id="A0A1L7WQ80"/>
<reference evidence="2 3" key="1">
    <citation type="submission" date="2016-03" db="EMBL/GenBank/DDBJ databases">
        <authorList>
            <person name="Ploux O."/>
        </authorList>
    </citation>
    <scope>NUCLEOTIDE SEQUENCE [LARGE SCALE GENOMIC DNA]</scope>
    <source>
        <strain evidence="2 3">UAMH 11012</strain>
    </source>
</reference>
<evidence type="ECO:0000313" key="2">
    <source>
        <dbReference type="EMBL" id="CZR54932.1"/>
    </source>
</evidence>
<keyword evidence="3" id="KW-1185">Reference proteome</keyword>
<organism evidence="2 3">
    <name type="scientific">Phialocephala subalpina</name>
    <dbReference type="NCBI Taxonomy" id="576137"/>
    <lineage>
        <taxon>Eukaryota</taxon>
        <taxon>Fungi</taxon>
        <taxon>Dikarya</taxon>
        <taxon>Ascomycota</taxon>
        <taxon>Pezizomycotina</taxon>
        <taxon>Leotiomycetes</taxon>
        <taxon>Helotiales</taxon>
        <taxon>Mollisiaceae</taxon>
        <taxon>Phialocephala</taxon>
        <taxon>Phialocephala fortinii species complex</taxon>
    </lineage>
</organism>
<dbReference type="OrthoDB" id="10528021at2759"/>
<name>A0A1L7WQ80_9HELO</name>
<dbReference type="Proteomes" id="UP000184330">
    <property type="component" value="Unassembled WGS sequence"/>
</dbReference>
<protein>
    <submittedName>
        <fullName evidence="2">Uncharacterized protein</fullName>
    </submittedName>
</protein>
<evidence type="ECO:0000256" key="1">
    <source>
        <dbReference type="SAM" id="MobiDB-lite"/>
    </source>
</evidence>
<feature type="compositionally biased region" description="Low complexity" evidence="1">
    <location>
        <begin position="1"/>
        <end position="19"/>
    </location>
</feature>